<feature type="transmembrane region" description="Helical" evidence="1">
    <location>
        <begin position="36"/>
        <end position="58"/>
    </location>
</feature>
<reference evidence="2" key="1">
    <citation type="journal article" date="2007" name="PLoS Biol.">
        <title>Rate of evolution in brain-expressed genes in humans and other primates.</title>
        <authorList>
            <person name="Wang H.-Y."/>
            <person name="Chien H.-C."/>
            <person name="Osada N."/>
            <person name="Hashimoto K."/>
            <person name="Sugano S."/>
            <person name="Gojobori T."/>
            <person name="Chou C.-K."/>
            <person name="Tsai S.-F."/>
            <person name="Wu C.-I."/>
            <person name="Shen C.-K.J."/>
        </authorList>
    </citation>
    <scope>NUCLEOTIDE SEQUENCE</scope>
</reference>
<name>I7GN47_MACFA</name>
<keyword evidence="1" id="KW-1133">Transmembrane helix</keyword>
<sequence>MKNIEHNKSVGCQSWLTCIWGCLFLTSSSLTQCGHLNLAFGIGISLTLALQPFLLTAYGGSM</sequence>
<dbReference type="GO" id="GO:0016301">
    <property type="term" value="F:kinase activity"/>
    <property type="evidence" value="ECO:0007669"/>
    <property type="project" value="UniProtKB-KW"/>
</dbReference>
<proteinExistence type="evidence at transcript level"/>
<keyword evidence="2" id="KW-0808">Transferase</keyword>
<keyword evidence="1" id="KW-0812">Transmembrane</keyword>
<dbReference type="EMBL" id="AB172754">
    <property type="protein sequence ID" value="BAE89816.1"/>
    <property type="molecule type" value="mRNA"/>
</dbReference>
<evidence type="ECO:0000256" key="1">
    <source>
        <dbReference type="SAM" id="Phobius"/>
    </source>
</evidence>
<protein>
    <submittedName>
        <fullName evidence="2">Macaca fascicularis brain cDNA clone: QflA-19444, similar to human likely ortholog of rat SNF1/AMP-activated protein kinase(SNARK), mRNA, RefSeq: NM_030952.1</fullName>
    </submittedName>
</protein>
<evidence type="ECO:0000313" key="2">
    <source>
        <dbReference type="EMBL" id="BAE89816.1"/>
    </source>
</evidence>
<keyword evidence="2" id="KW-0418">Kinase</keyword>
<dbReference type="AlphaFoldDB" id="I7GN47"/>
<accession>I7GN47</accession>
<keyword evidence="1" id="KW-0472">Membrane</keyword>
<organism evidence="2">
    <name type="scientific">Macaca fascicularis</name>
    <name type="common">Crab-eating macaque</name>
    <name type="synonym">Cynomolgus monkey</name>
    <dbReference type="NCBI Taxonomy" id="9541"/>
    <lineage>
        <taxon>Eukaryota</taxon>
        <taxon>Metazoa</taxon>
        <taxon>Chordata</taxon>
        <taxon>Craniata</taxon>
        <taxon>Vertebrata</taxon>
        <taxon>Euteleostomi</taxon>
        <taxon>Mammalia</taxon>
        <taxon>Eutheria</taxon>
        <taxon>Euarchontoglires</taxon>
        <taxon>Primates</taxon>
        <taxon>Haplorrhini</taxon>
        <taxon>Catarrhini</taxon>
        <taxon>Cercopithecidae</taxon>
        <taxon>Cercopithecinae</taxon>
        <taxon>Macaca</taxon>
    </lineage>
</organism>